<sequence>MLNNARRVRDFVELGTIGKGGYGVVYKVLNPLDGGHYAIKQIPLTELDDLLREVRTMQQLDHPNIVRYHNAWLEQVNEPVPNTRLTSPRLILHIQMALYTLTLADYLSFSSTSTRYRHCFHQKISLQILLAILDGVQYLHAKGVAHRDLKPANIFLSPLEGDEYRYKSCVDLSTCGDCPDETKSRSQLGVKIGDFGLVTAIARPDETFIPANSKAVGTEFYRPPVTSGRENAKLDVFALGIILFELLWPFETRMERAETLKDLKLGKLPADFTTKMGACGDDIAACLMGMLCREETTRLSCSDVQRLLEAIVKKLEAEDST</sequence>
<evidence type="ECO:0000256" key="5">
    <source>
        <dbReference type="ARBA" id="ARBA00037982"/>
    </source>
</evidence>
<evidence type="ECO:0000313" key="10">
    <source>
        <dbReference type="Proteomes" id="UP000799776"/>
    </source>
</evidence>
<dbReference type="GO" id="GO:0005737">
    <property type="term" value="C:cytoplasm"/>
    <property type="evidence" value="ECO:0007669"/>
    <property type="project" value="TreeGrafter"/>
</dbReference>
<dbReference type="PROSITE" id="PS00107">
    <property type="entry name" value="PROTEIN_KINASE_ATP"/>
    <property type="match status" value="1"/>
</dbReference>
<dbReference type="InterPro" id="IPR017441">
    <property type="entry name" value="Protein_kinase_ATP_BS"/>
</dbReference>
<keyword evidence="2 6" id="KW-0547">Nucleotide-binding</keyword>
<dbReference type="InterPro" id="IPR008271">
    <property type="entry name" value="Ser/Thr_kinase_AS"/>
</dbReference>
<dbReference type="OrthoDB" id="1405469at2759"/>
<evidence type="ECO:0000256" key="7">
    <source>
        <dbReference type="RuleBase" id="RU000304"/>
    </source>
</evidence>
<dbReference type="AlphaFoldDB" id="A0A6A5YAJ8"/>
<keyword evidence="1" id="KW-0808">Transferase</keyword>
<dbReference type="SUPFAM" id="SSF56112">
    <property type="entry name" value="Protein kinase-like (PK-like)"/>
    <property type="match status" value="1"/>
</dbReference>
<evidence type="ECO:0000259" key="8">
    <source>
        <dbReference type="PROSITE" id="PS50011"/>
    </source>
</evidence>
<evidence type="ECO:0000256" key="2">
    <source>
        <dbReference type="ARBA" id="ARBA00022741"/>
    </source>
</evidence>
<feature type="domain" description="Protein kinase" evidence="8">
    <location>
        <begin position="11"/>
        <end position="312"/>
    </location>
</feature>
<dbReference type="EMBL" id="ML978715">
    <property type="protein sequence ID" value="KAF2088872.1"/>
    <property type="molecule type" value="Genomic_DNA"/>
</dbReference>
<dbReference type="InterPro" id="IPR011009">
    <property type="entry name" value="Kinase-like_dom_sf"/>
</dbReference>
<proteinExistence type="inferred from homology"/>
<gene>
    <name evidence="9" type="ORF">K490DRAFT_37903</name>
</gene>
<evidence type="ECO:0000256" key="1">
    <source>
        <dbReference type="ARBA" id="ARBA00022679"/>
    </source>
</evidence>
<dbReference type="PROSITE" id="PS00108">
    <property type="entry name" value="PROTEIN_KINASE_ST"/>
    <property type="match status" value="1"/>
</dbReference>
<comment type="similarity">
    <text evidence="5">Belongs to the protein kinase superfamily. Ser/Thr protein kinase family. GCN2 subfamily.</text>
</comment>
<evidence type="ECO:0000256" key="3">
    <source>
        <dbReference type="ARBA" id="ARBA00022777"/>
    </source>
</evidence>
<dbReference type="GO" id="GO:0005634">
    <property type="term" value="C:nucleus"/>
    <property type="evidence" value="ECO:0007669"/>
    <property type="project" value="TreeGrafter"/>
</dbReference>
<keyword evidence="7" id="KW-0723">Serine/threonine-protein kinase</keyword>
<dbReference type="Gene3D" id="1.10.510.10">
    <property type="entry name" value="Transferase(Phosphotransferase) domain 1"/>
    <property type="match status" value="1"/>
</dbReference>
<dbReference type="PROSITE" id="PS50011">
    <property type="entry name" value="PROTEIN_KINASE_DOM"/>
    <property type="match status" value="1"/>
</dbReference>
<dbReference type="PANTHER" id="PTHR11042:SF187">
    <property type="entry name" value="EUKARYOTIC TRANSLATION INITIATION FACTOR 2-ALPHA KINASE 2"/>
    <property type="match status" value="1"/>
</dbReference>
<dbReference type="GO" id="GO:0005524">
    <property type="term" value="F:ATP binding"/>
    <property type="evidence" value="ECO:0007669"/>
    <property type="project" value="UniProtKB-UniRule"/>
</dbReference>
<organism evidence="9 10">
    <name type="scientific">Saccharata proteae CBS 121410</name>
    <dbReference type="NCBI Taxonomy" id="1314787"/>
    <lineage>
        <taxon>Eukaryota</taxon>
        <taxon>Fungi</taxon>
        <taxon>Dikarya</taxon>
        <taxon>Ascomycota</taxon>
        <taxon>Pezizomycotina</taxon>
        <taxon>Dothideomycetes</taxon>
        <taxon>Dothideomycetes incertae sedis</taxon>
        <taxon>Botryosphaeriales</taxon>
        <taxon>Saccharataceae</taxon>
        <taxon>Saccharata</taxon>
    </lineage>
</organism>
<dbReference type="GO" id="GO:0004694">
    <property type="term" value="F:eukaryotic translation initiation factor 2alpha kinase activity"/>
    <property type="evidence" value="ECO:0007669"/>
    <property type="project" value="TreeGrafter"/>
</dbReference>
<dbReference type="InterPro" id="IPR050339">
    <property type="entry name" value="CC_SR_Kinase"/>
</dbReference>
<dbReference type="InterPro" id="IPR000719">
    <property type="entry name" value="Prot_kinase_dom"/>
</dbReference>
<name>A0A6A5YAJ8_9PEZI</name>
<reference evidence="9" key="1">
    <citation type="journal article" date="2020" name="Stud. Mycol.">
        <title>101 Dothideomycetes genomes: a test case for predicting lifestyles and emergence of pathogens.</title>
        <authorList>
            <person name="Haridas S."/>
            <person name="Albert R."/>
            <person name="Binder M."/>
            <person name="Bloem J."/>
            <person name="Labutti K."/>
            <person name="Salamov A."/>
            <person name="Andreopoulos B."/>
            <person name="Baker S."/>
            <person name="Barry K."/>
            <person name="Bills G."/>
            <person name="Bluhm B."/>
            <person name="Cannon C."/>
            <person name="Castanera R."/>
            <person name="Culley D."/>
            <person name="Daum C."/>
            <person name="Ezra D."/>
            <person name="Gonzalez J."/>
            <person name="Henrissat B."/>
            <person name="Kuo A."/>
            <person name="Liang C."/>
            <person name="Lipzen A."/>
            <person name="Lutzoni F."/>
            <person name="Magnuson J."/>
            <person name="Mondo S."/>
            <person name="Nolan M."/>
            <person name="Ohm R."/>
            <person name="Pangilinan J."/>
            <person name="Park H.-J."/>
            <person name="Ramirez L."/>
            <person name="Alfaro M."/>
            <person name="Sun H."/>
            <person name="Tritt A."/>
            <person name="Yoshinaga Y."/>
            <person name="Zwiers L.-H."/>
            <person name="Turgeon B."/>
            <person name="Goodwin S."/>
            <person name="Spatafora J."/>
            <person name="Crous P."/>
            <person name="Grigoriev I."/>
        </authorList>
    </citation>
    <scope>NUCLEOTIDE SEQUENCE</scope>
    <source>
        <strain evidence="9">CBS 121410</strain>
    </source>
</reference>
<keyword evidence="10" id="KW-1185">Reference proteome</keyword>
<dbReference type="Pfam" id="PF00069">
    <property type="entry name" value="Pkinase"/>
    <property type="match status" value="1"/>
</dbReference>
<protein>
    <submittedName>
        <fullName evidence="9">Kinase-like protein</fullName>
    </submittedName>
</protein>
<evidence type="ECO:0000256" key="6">
    <source>
        <dbReference type="PROSITE-ProRule" id="PRU10141"/>
    </source>
</evidence>
<accession>A0A6A5YAJ8</accession>
<evidence type="ECO:0000313" key="9">
    <source>
        <dbReference type="EMBL" id="KAF2088872.1"/>
    </source>
</evidence>
<dbReference type="Proteomes" id="UP000799776">
    <property type="component" value="Unassembled WGS sequence"/>
</dbReference>
<keyword evidence="3 9" id="KW-0418">Kinase</keyword>
<dbReference type="SMART" id="SM00220">
    <property type="entry name" value="S_TKc"/>
    <property type="match status" value="1"/>
</dbReference>
<keyword evidence="4 6" id="KW-0067">ATP-binding</keyword>
<evidence type="ECO:0000256" key="4">
    <source>
        <dbReference type="ARBA" id="ARBA00022840"/>
    </source>
</evidence>
<feature type="binding site" evidence="6">
    <location>
        <position position="40"/>
    </location>
    <ligand>
        <name>ATP</name>
        <dbReference type="ChEBI" id="CHEBI:30616"/>
    </ligand>
</feature>
<dbReference type="Gene3D" id="3.30.200.20">
    <property type="entry name" value="Phosphorylase Kinase, domain 1"/>
    <property type="match status" value="1"/>
</dbReference>
<dbReference type="PANTHER" id="PTHR11042">
    <property type="entry name" value="EUKARYOTIC TRANSLATION INITIATION FACTOR 2-ALPHA KINASE EIF2-ALPHA KINASE -RELATED"/>
    <property type="match status" value="1"/>
</dbReference>